<keyword evidence="3" id="KW-1185">Reference proteome</keyword>
<dbReference type="InterPro" id="IPR051695">
    <property type="entry name" value="Phosphoglycerate_Mutase"/>
</dbReference>
<dbReference type="Pfam" id="PF00300">
    <property type="entry name" value="His_Phos_1"/>
    <property type="match status" value="1"/>
</dbReference>
<dbReference type="InterPro" id="IPR013078">
    <property type="entry name" value="His_Pase_superF_clade-1"/>
</dbReference>
<keyword evidence="1 2" id="KW-0378">Hydrolase</keyword>
<dbReference type="Gene3D" id="3.40.50.1240">
    <property type="entry name" value="Phosphoglycerate mutase-like"/>
    <property type="match status" value="1"/>
</dbReference>
<proteinExistence type="predicted"/>
<comment type="caution">
    <text evidence="2">The sequence shown here is derived from an EMBL/GenBank/DDBJ whole genome shotgun (WGS) entry which is preliminary data.</text>
</comment>
<dbReference type="PROSITE" id="PS00175">
    <property type="entry name" value="PG_MUTASE"/>
    <property type="match status" value="1"/>
</dbReference>
<protein>
    <submittedName>
        <fullName evidence="2">Histidine phosphatase family protein</fullName>
        <ecNumber evidence="2">3.1.3.-</ecNumber>
    </submittedName>
</protein>
<organism evidence="2 3">
    <name type="scientific">Ferviditalea candida</name>
    <dbReference type="NCBI Taxonomy" id="3108399"/>
    <lineage>
        <taxon>Bacteria</taxon>
        <taxon>Bacillati</taxon>
        <taxon>Bacillota</taxon>
        <taxon>Bacilli</taxon>
        <taxon>Bacillales</taxon>
        <taxon>Paenibacillaceae</taxon>
        <taxon>Ferviditalea</taxon>
    </lineage>
</organism>
<reference evidence="2" key="1">
    <citation type="submission" date="2023-12" db="EMBL/GenBank/DDBJ databases">
        <title>Fervidustalea candida gen. nov., sp. nov., a novel member of the family Paenibacillaceae isolated from a geothermal area.</title>
        <authorList>
            <person name="Li W.-J."/>
            <person name="Jiao J.-Y."/>
            <person name="Chen Y."/>
        </authorList>
    </citation>
    <scope>NUCLEOTIDE SEQUENCE</scope>
    <source>
        <strain evidence="2">SYSU GA230002</strain>
    </source>
</reference>
<gene>
    <name evidence="2" type="ORF">VF724_06325</name>
</gene>
<dbReference type="SMART" id="SM00855">
    <property type="entry name" value="PGAM"/>
    <property type="match status" value="1"/>
</dbReference>
<dbReference type="EMBL" id="JAYJLD010000007">
    <property type="protein sequence ID" value="MEB3101278.1"/>
    <property type="molecule type" value="Genomic_DNA"/>
</dbReference>
<dbReference type="PANTHER" id="PTHR46517">
    <property type="entry name" value="FRUCTOSE-2,6-BISPHOSPHATASE TIGAR"/>
    <property type="match status" value="1"/>
</dbReference>
<evidence type="ECO:0000256" key="1">
    <source>
        <dbReference type="ARBA" id="ARBA00022801"/>
    </source>
</evidence>
<evidence type="ECO:0000313" key="3">
    <source>
        <dbReference type="Proteomes" id="UP001310386"/>
    </source>
</evidence>
<dbReference type="RefSeq" id="WP_371753396.1">
    <property type="nucleotide sequence ID" value="NZ_JAYJLD010000007.1"/>
</dbReference>
<evidence type="ECO:0000313" key="2">
    <source>
        <dbReference type="EMBL" id="MEB3101278.1"/>
    </source>
</evidence>
<dbReference type="PANTHER" id="PTHR46517:SF1">
    <property type="entry name" value="FRUCTOSE-2,6-BISPHOSPHATASE TIGAR"/>
    <property type="match status" value="1"/>
</dbReference>
<dbReference type="CDD" id="cd07067">
    <property type="entry name" value="HP_PGM_like"/>
    <property type="match status" value="1"/>
</dbReference>
<dbReference type="InterPro" id="IPR029033">
    <property type="entry name" value="His_PPase_superfam"/>
</dbReference>
<dbReference type="EC" id="3.1.3.-" evidence="2"/>
<dbReference type="SUPFAM" id="SSF53254">
    <property type="entry name" value="Phosphoglycerate mutase-like"/>
    <property type="match status" value="1"/>
</dbReference>
<sequence length="190" mass="21780">MTVIGLIRHGETMWNQQNRMQGQTDIPLNDTGRHQAEQLARRLQYEQWDAMISSDLQRAAETAAIISRLAGIQLLRYEPRLRERFFGRMEGTTLEERLRLWGENWRLADHAAEDEDRLLNRGLGVIGEVADKLRGKRVLLVTHGGLIRQILKATVPDLEIRQIANTSLSLLKVDNGGWSCELFNCTRHLS</sequence>
<name>A0ABU5ZFJ8_9BACL</name>
<dbReference type="InterPro" id="IPR001345">
    <property type="entry name" value="PG/BPGM_mutase_AS"/>
</dbReference>
<accession>A0ABU5ZFJ8</accession>
<dbReference type="Proteomes" id="UP001310386">
    <property type="component" value="Unassembled WGS sequence"/>
</dbReference>
<dbReference type="GO" id="GO:0016787">
    <property type="term" value="F:hydrolase activity"/>
    <property type="evidence" value="ECO:0007669"/>
    <property type="project" value="UniProtKB-KW"/>
</dbReference>